<dbReference type="Proteomes" id="UP001060215">
    <property type="component" value="Chromosome 15"/>
</dbReference>
<reference evidence="1 2" key="1">
    <citation type="journal article" date="2022" name="Plant J.">
        <title>Chromosome-level genome of Camellia lanceoleosa provides a valuable resource for understanding genome evolution and self-incompatibility.</title>
        <authorList>
            <person name="Gong W."/>
            <person name="Xiao S."/>
            <person name="Wang L."/>
            <person name="Liao Z."/>
            <person name="Chang Y."/>
            <person name="Mo W."/>
            <person name="Hu G."/>
            <person name="Li W."/>
            <person name="Zhao G."/>
            <person name="Zhu H."/>
            <person name="Hu X."/>
            <person name="Ji K."/>
            <person name="Xiang X."/>
            <person name="Song Q."/>
            <person name="Yuan D."/>
            <person name="Jin S."/>
            <person name="Zhang L."/>
        </authorList>
    </citation>
    <scope>NUCLEOTIDE SEQUENCE [LARGE SCALE GENOMIC DNA]</scope>
    <source>
        <strain evidence="1">SQ_2022a</strain>
    </source>
</reference>
<organism evidence="1 2">
    <name type="scientific">Camellia lanceoleosa</name>
    <dbReference type="NCBI Taxonomy" id="1840588"/>
    <lineage>
        <taxon>Eukaryota</taxon>
        <taxon>Viridiplantae</taxon>
        <taxon>Streptophyta</taxon>
        <taxon>Embryophyta</taxon>
        <taxon>Tracheophyta</taxon>
        <taxon>Spermatophyta</taxon>
        <taxon>Magnoliopsida</taxon>
        <taxon>eudicotyledons</taxon>
        <taxon>Gunneridae</taxon>
        <taxon>Pentapetalae</taxon>
        <taxon>asterids</taxon>
        <taxon>Ericales</taxon>
        <taxon>Theaceae</taxon>
        <taxon>Camellia</taxon>
    </lineage>
</organism>
<comment type="caution">
    <text evidence="1">The sequence shown here is derived from an EMBL/GenBank/DDBJ whole genome shotgun (WGS) entry which is preliminary data.</text>
</comment>
<evidence type="ECO:0000313" key="2">
    <source>
        <dbReference type="Proteomes" id="UP001060215"/>
    </source>
</evidence>
<gene>
    <name evidence="1" type="ORF">LOK49_LG14G00963</name>
</gene>
<name>A0ACC0FCB5_9ERIC</name>
<dbReference type="EMBL" id="CM045772">
    <property type="protein sequence ID" value="KAI7985793.1"/>
    <property type="molecule type" value="Genomic_DNA"/>
</dbReference>
<proteinExistence type="predicted"/>
<accession>A0ACC0FCB5</accession>
<sequence>MSNGGCKEKVLLGASGGEANGAGESGIEGVDGIGISSLDSTASTFTFGTATLPLIPQTSVAISEMSIFSSLPLAPLAFF</sequence>
<keyword evidence="2" id="KW-1185">Reference proteome</keyword>
<protein>
    <submittedName>
        <fullName evidence="1">Uncharacterized protein</fullName>
    </submittedName>
</protein>
<evidence type="ECO:0000313" key="1">
    <source>
        <dbReference type="EMBL" id="KAI7985793.1"/>
    </source>
</evidence>